<accession>A0A7M7RGB4</accession>
<dbReference type="Gene3D" id="3.90.280.10">
    <property type="entry name" value="PEBP-like"/>
    <property type="match status" value="1"/>
</dbReference>
<dbReference type="PANTHER" id="PTHR11362">
    <property type="entry name" value="PHOSPHATIDYLETHANOLAMINE-BINDING PROTEIN"/>
    <property type="match status" value="1"/>
</dbReference>
<dbReference type="InterPro" id="IPR036610">
    <property type="entry name" value="PEBP-like_sf"/>
</dbReference>
<dbReference type="OMA" id="GINYFEC"/>
<protein>
    <submittedName>
        <fullName evidence="1">Uncharacterized protein</fullName>
    </submittedName>
</protein>
<evidence type="ECO:0000313" key="2">
    <source>
        <dbReference type="Proteomes" id="UP000007110"/>
    </source>
</evidence>
<dbReference type="SUPFAM" id="SSF49777">
    <property type="entry name" value="PEBP-like"/>
    <property type="match status" value="1"/>
</dbReference>
<dbReference type="InterPro" id="IPR035810">
    <property type="entry name" value="PEBP_euk"/>
</dbReference>
<dbReference type="AlphaFoldDB" id="A0A7M7RGB4"/>
<reference evidence="2" key="1">
    <citation type="submission" date="2015-02" db="EMBL/GenBank/DDBJ databases">
        <title>Genome sequencing for Strongylocentrotus purpuratus.</title>
        <authorList>
            <person name="Murali S."/>
            <person name="Liu Y."/>
            <person name="Vee V."/>
            <person name="English A."/>
            <person name="Wang M."/>
            <person name="Skinner E."/>
            <person name="Han Y."/>
            <person name="Muzny D.M."/>
            <person name="Worley K.C."/>
            <person name="Gibbs R.A."/>
        </authorList>
    </citation>
    <scope>NUCLEOTIDE SEQUENCE</scope>
</reference>
<dbReference type="InterPro" id="IPR008914">
    <property type="entry name" value="PEBP"/>
</dbReference>
<dbReference type="Pfam" id="PF01161">
    <property type="entry name" value="PBP"/>
    <property type="match status" value="1"/>
</dbReference>
<name>A0A7M7RGB4_STRPU</name>
<reference evidence="1" key="2">
    <citation type="submission" date="2021-01" db="UniProtKB">
        <authorList>
            <consortium name="EnsemblMetazoa"/>
        </authorList>
    </citation>
    <scope>IDENTIFICATION</scope>
</reference>
<sequence>MASSKWAELGVVPEVIDVAPPLRAEVVFPSGVSCDFGKELTPTQVKDMPHITFPAEEGALYTIIMTDWDASESVREIHHFMMVDVSNGDSKTGTVCSEYIGSGAPEGTGLHRYCFLIYKQPSGFKPAGPHRPYSRERRIKFCLKRYAAENNLGDPVAGNLFRAQYDDWVPKQKAALEAATKTQNLQFFS</sequence>
<dbReference type="EnsemblMetazoa" id="XM_788247">
    <property type="protein sequence ID" value="XP_793340"/>
    <property type="gene ID" value="LOC588570"/>
</dbReference>
<dbReference type="InParanoid" id="A0A7M7RGB4"/>
<dbReference type="Proteomes" id="UP000007110">
    <property type="component" value="Unassembled WGS sequence"/>
</dbReference>
<organism evidence="1 2">
    <name type="scientific">Strongylocentrotus purpuratus</name>
    <name type="common">Purple sea urchin</name>
    <dbReference type="NCBI Taxonomy" id="7668"/>
    <lineage>
        <taxon>Eukaryota</taxon>
        <taxon>Metazoa</taxon>
        <taxon>Echinodermata</taxon>
        <taxon>Eleutherozoa</taxon>
        <taxon>Echinozoa</taxon>
        <taxon>Echinoidea</taxon>
        <taxon>Euechinoidea</taxon>
        <taxon>Echinacea</taxon>
        <taxon>Camarodonta</taxon>
        <taxon>Echinidea</taxon>
        <taxon>Strongylocentrotidae</taxon>
        <taxon>Strongylocentrotus</taxon>
    </lineage>
</organism>
<proteinExistence type="predicted"/>
<keyword evidence="2" id="KW-1185">Reference proteome</keyword>
<dbReference type="GeneID" id="588570"/>
<dbReference type="KEGG" id="spu:588570"/>
<dbReference type="PANTHER" id="PTHR11362:SF147">
    <property type="entry name" value="PHOSPHATIDYLETHANOLAMINE BINDING PROTEIN"/>
    <property type="match status" value="1"/>
</dbReference>
<dbReference type="OrthoDB" id="2506647at2759"/>
<dbReference type="RefSeq" id="XP_793340.4">
    <property type="nucleotide sequence ID" value="XM_788247.5"/>
</dbReference>
<dbReference type="CDD" id="cd00866">
    <property type="entry name" value="PEBP_euk"/>
    <property type="match status" value="1"/>
</dbReference>
<evidence type="ECO:0000313" key="1">
    <source>
        <dbReference type="EnsemblMetazoa" id="XP_793340"/>
    </source>
</evidence>